<dbReference type="InterPro" id="IPR029058">
    <property type="entry name" value="AB_hydrolase_fold"/>
</dbReference>
<dbReference type="SUPFAM" id="SSF53474">
    <property type="entry name" value="alpha/beta-Hydrolases"/>
    <property type="match status" value="1"/>
</dbReference>
<proteinExistence type="predicted"/>
<dbReference type="AlphaFoldDB" id="A0A644XZ61"/>
<gene>
    <name evidence="1" type="ORF">SDC9_67379</name>
</gene>
<sequence length="78" mass="8892">MQYKRSGDNNQAYQIFGRGKIDLVMEIGLGSTAGEWWHIAEVLSEKYMVLLYGHYIHLTEPDLIRDGLAWIDGCGEFA</sequence>
<accession>A0A644XZ61</accession>
<organism evidence="1">
    <name type="scientific">bioreactor metagenome</name>
    <dbReference type="NCBI Taxonomy" id="1076179"/>
    <lineage>
        <taxon>unclassified sequences</taxon>
        <taxon>metagenomes</taxon>
        <taxon>ecological metagenomes</taxon>
    </lineage>
</organism>
<name>A0A644XZ61_9ZZZZ</name>
<dbReference type="EMBL" id="VSSQ01003487">
    <property type="protein sequence ID" value="MPM20941.1"/>
    <property type="molecule type" value="Genomic_DNA"/>
</dbReference>
<comment type="caution">
    <text evidence="1">The sequence shown here is derived from an EMBL/GenBank/DDBJ whole genome shotgun (WGS) entry which is preliminary data.</text>
</comment>
<reference evidence="1" key="1">
    <citation type="submission" date="2019-08" db="EMBL/GenBank/DDBJ databases">
        <authorList>
            <person name="Kucharzyk K."/>
            <person name="Murdoch R.W."/>
            <person name="Higgins S."/>
            <person name="Loffler F."/>
        </authorList>
    </citation>
    <scope>NUCLEOTIDE SEQUENCE</scope>
</reference>
<evidence type="ECO:0000313" key="1">
    <source>
        <dbReference type="EMBL" id="MPM20941.1"/>
    </source>
</evidence>
<protein>
    <submittedName>
        <fullName evidence="1">Uncharacterized protein</fullName>
    </submittedName>
</protein>